<dbReference type="AlphaFoldDB" id="A0A418QXY8"/>
<feature type="chain" id="PRO_5019277004" evidence="1">
    <location>
        <begin position="22"/>
        <end position="249"/>
    </location>
</feature>
<proteinExistence type="predicted"/>
<feature type="signal peptide" evidence="1">
    <location>
        <begin position="1"/>
        <end position="21"/>
    </location>
</feature>
<keyword evidence="3" id="KW-1185">Reference proteome</keyword>
<evidence type="ECO:0000256" key="1">
    <source>
        <dbReference type="SAM" id="SignalP"/>
    </source>
</evidence>
<name>A0A418QXY8_9BACT</name>
<dbReference type="Proteomes" id="UP000284250">
    <property type="component" value="Unassembled WGS sequence"/>
</dbReference>
<protein>
    <submittedName>
        <fullName evidence="2">Uncharacterized protein</fullName>
    </submittedName>
</protein>
<reference evidence="2 3" key="1">
    <citation type="submission" date="2018-09" db="EMBL/GenBank/DDBJ databases">
        <authorList>
            <person name="Zeman M."/>
            <person name="Pardy F."/>
        </authorList>
    </citation>
    <scope>NUCLEOTIDE SEQUENCE [LARGE SCALE GENOMIC DNA]</scope>
    <source>
        <strain evidence="2 3">CCM 8852</strain>
    </source>
</reference>
<gene>
    <name evidence="2" type="ORF">D0T11_10710</name>
</gene>
<reference evidence="2 3" key="2">
    <citation type="submission" date="2019-01" db="EMBL/GenBank/DDBJ databases">
        <title>Hymenobacter humicola sp. nov., isolated from soils in Antarctica.</title>
        <authorList>
            <person name="Sedlacek I."/>
            <person name="Holochova P."/>
            <person name="Kralova S."/>
            <person name="Pantucek R."/>
            <person name="Stankova E."/>
            <person name="Vrbovska V."/>
            <person name="Kristofova L."/>
            <person name="Svec P."/>
            <person name="Busse H.-J."/>
        </authorList>
    </citation>
    <scope>NUCLEOTIDE SEQUENCE [LARGE SCALE GENOMIC DNA]</scope>
    <source>
        <strain evidence="2 3">CCM 8852</strain>
    </source>
</reference>
<keyword evidence="1" id="KW-0732">Signal</keyword>
<evidence type="ECO:0000313" key="3">
    <source>
        <dbReference type="Proteomes" id="UP000284250"/>
    </source>
</evidence>
<dbReference type="EMBL" id="QYCN01000014">
    <property type="protein sequence ID" value="RIY10011.1"/>
    <property type="molecule type" value="Genomic_DNA"/>
</dbReference>
<organism evidence="2 3">
    <name type="scientific">Hymenobacter rubripertinctus</name>
    <dbReference type="NCBI Taxonomy" id="2029981"/>
    <lineage>
        <taxon>Bacteria</taxon>
        <taxon>Pseudomonadati</taxon>
        <taxon>Bacteroidota</taxon>
        <taxon>Cytophagia</taxon>
        <taxon>Cytophagales</taxon>
        <taxon>Hymenobacteraceae</taxon>
        <taxon>Hymenobacter</taxon>
    </lineage>
</organism>
<evidence type="ECO:0000313" key="2">
    <source>
        <dbReference type="EMBL" id="RIY10011.1"/>
    </source>
</evidence>
<accession>A0A418QXY8</accession>
<comment type="caution">
    <text evidence="2">The sequence shown here is derived from an EMBL/GenBank/DDBJ whole genome shotgun (WGS) entry which is preliminary data.</text>
</comment>
<sequence>MFCRWLACLLAFALFQLPVHGQTTPSALLPAADTSTVLRLYDDAFGAHSQLYNGPEYVEYAKQGSRQIGHPFFLIPEVQPGTVHYNGHLFQQTRLKYDALLDQVVLAQNTSPLLVRLVDEKLTYFTINNHYFIRILADSSAKNTLATGYYEVLLRDKPISVLARRAKKIQKNIANQTVIIEYLADEKLFARKDGRYYPIRSKRSVYNLFKDHISEVRIYMRKNKLKLKKKSFESDFLALSNFYNSLLLP</sequence>